<keyword evidence="3" id="KW-1185">Reference proteome</keyword>
<protein>
    <submittedName>
        <fullName evidence="2">Uncharacterized protein</fullName>
    </submittedName>
</protein>
<gene>
    <name evidence="2" type="ORF">ILEXP_LOCUS45006</name>
</gene>
<evidence type="ECO:0000313" key="3">
    <source>
        <dbReference type="Proteomes" id="UP001642360"/>
    </source>
</evidence>
<feature type="compositionally biased region" description="Basic and acidic residues" evidence="1">
    <location>
        <begin position="110"/>
        <end position="124"/>
    </location>
</feature>
<dbReference type="EMBL" id="CAUOFW020006558">
    <property type="protein sequence ID" value="CAK9175204.1"/>
    <property type="molecule type" value="Genomic_DNA"/>
</dbReference>
<sequence>MAGIIKKVEQTLGMGRPKKGDKQSGVHKHGYGGQQKVGGGFLDKVKGKIPGMGGQWAKGRKKKKNIDHFEQGYGEQGFGEHKAEQGYGELRSEQGHGERKAGQGHGEQGYGERKAEEGYGEQKEGGGFMDKVKGKIHGKGGQE</sequence>
<accession>A0ABC8U0A5</accession>
<feature type="region of interest" description="Disordered" evidence="1">
    <location>
        <begin position="1"/>
        <end position="143"/>
    </location>
</feature>
<feature type="compositionally biased region" description="Basic residues" evidence="1">
    <location>
        <begin position="134"/>
        <end position="143"/>
    </location>
</feature>
<feature type="compositionally biased region" description="Basic and acidic residues" evidence="1">
    <location>
        <begin position="78"/>
        <end position="101"/>
    </location>
</feature>
<feature type="compositionally biased region" description="Gly residues" evidence="1">
    <location>
        <begin position="31"/>
        <end position="41"/>
    </location>
</feature>
<proteinExistence type="predicted"/>
<dbReference type="AlphaFoldDB" id="A0ABC8U0A5"/>
<name>A0ABC8U0A5_9AQUA</name>
<comment type="caution">
    <text evidence="2">The sequence shown here is derived from an EMBL/GenBank/DDBJ whole genome shotgun (WGS) entry which is preliminary data.</text>
</comment>
<evidence type="ECO:0000313" key="2">
    <source>
        <dbReference type="EMBL" id="CAK9175204.1"/>
    </source>
</evidence>
<dbReference type="Proteomes" id="UP001642360">
    <property type="component" value="Unassembled WGS sequence"/>
</dbReference>
<evidence type="ECO:0000256" key="1">
    <source>
        <dbReference type="SAM" id="MobiDB-lite"/>
    </source>
</evidence>
<reference evidence="2 3" key="1">
    <citation type="submission" date="2024-02" db="EMBL/GenBank/DDBJ databases">
        <authorList>
            <person name="Vignale AGUSTIN F."/>
            <person name="Sosa J E."/>
            <person name="Modenutti C."/>
        </authorList>
    </citation>
    <scope>NUCLEOTIDE SEQUENCE [LARGE SCALE GENOMIC DNA]</scope>
</reference>
<organism evidence="2 3">
    <name type="scientific">Ilex paraguariensis</name>
    <name type="common">yerba mate</name>
    <dbReference type="NCBI Taxonomy" id="185542"/>
    <lineage>
        <taxon>Eukaryota</taxon>
        <taxon>Viridiplantae</taxon>
        <taxon>Streptophyta</taxon>
        <taxon>Embryophyta</taxon>
        <taxon>Tracheophyta</taxon>
        <taxon>Spermatophyta</taxon>
        <taxon>Magnoliopsida</taxon>
        <taxon>eudicotyledons</taxon>
        <taxon>Gunneridae</taxon>
        <taxon>Pentapetalae</taxon>
        <taxon>asterids</taxon>
        <taxon>campanulids</taxon>
        <taxon>Aquifoliales</taxon>
        <taxon>Aquifoliaceae</taxon>
        <taxon>Ilex</taxon>
    </lineage>
</organism>